<keyword evidence="2" id="KW-1185">Reference proteome</keyword>
<reference evidence="1 2" key="1">
    <citation type="submission" date="2024-01" db="EMBL/GenBank/DDBJ databases">
        <title>The genomes of 5 underutilized Papilionoideae crops provide insights into root nodulation and disease resistanc.</title>
        <authorList>
            <person name="Yuan L."/>
        </authorList>
    </citation>
    <scope>NUCLEOTIDE SEQUENCE [LARGE SCALE GENOMIC DNA]</scope>
    <source>
        <strain evidence="1">ZHUSHIDOU_FW_LH</strain>
        <tissue evidence="1">Leaf</tissue>
    </source>
</reference>
<sequence>MTLLIDFVTLLLKKLRECEASTDKRPNFLTWPILIFQASSRSFLFNLPCPFIFHSFLSLFSPSLPLLYYTSFSGASSYLSPSSFSLCSFLFSDPSSFLSILFLYA</sequence>
<gene>
    <name evidence="1" type="ORF">RIF29_12644</name>
</gene>
<dbReference type="AlphaFoldDB" id="A0AAN9P195"/>
<name>A0AAN9P195_CROPI</name>
<evidence type="ECO:0000313" key="2">
    <source>
        <dbReference type="Proteomes" id="UP001372338"/>
    </source>
</evidence>
<evidence type="ECO:0000313" key="1">
    <source>
        <dbReference type="EMBL" id="KAK7283247.1"/>
    </source>
</evidence>
<organism evidence="1 2">
    <name type="scientific">Crotalaria pallida</name>
    <name type="common">Smooth rattlebox</name>
    <name type="synonym">Crotalaria striata</name>
    <dbReference type="NCBI Taxonomy" id="3830"/>
    <lineage>
        <taxon>Eukaryota</taxon>
        <taxon>Viridiplantae</taxon>
        <taxon>Streptophyta</taxon>
        <taxon>Embryophyta</taxon>
        <taxon>Tracheophyta</taxon>
        <taxon>Spermatophyta</taxon>
        <taxon>Magnoliopsida</taxon>
        <taxon>eudicotyledons</taxon>
        <taxon>Gunneridae</taxon>
        <taxon>Pentapetalae</taxon>
        <taxon>rosids</taxon>
        <taxon>fabids</taxon>
        <taxon>Fabales</taxon>
        <taxon>Fabaceae</taxon>
        <taxon>Papilionoideae</taxon>
        <taxon>50 kb inversion clade</taxon>
        <taxon>genistoids sensu lato</taxon>
        <taxon>core genistoids</taxon>
        <taxon>Crotalarieae</taxon>
        <taxon>Crotalaria</taxon>
    </lineage>
</organism>
<accession>A0AAN9P195</accession>
<dbReference type="EMBL" id="JAYWIO010000002">
    <property type="protein sequence ID" value="KAK7283247.1"/>
    <property type="molecule type" value="Genomic_DNA"/>
</dbReference>
<comment type="caution">
    <text evidence="1">The sequence shown here is derived from an EMBL/GenBank/DDBJ whole genome shotgun (WGS) entry which is preliminary data.</text>
</comment>
<protein>
    <submittedName>
        <fullName evidence="1">Uncharacterized protein</fullName>
    </submittedName>
</protein>
<dbReference type="Proteomes" id="UP001372338">
    <property type="component" value="Unassembled WGS sequence"/>
</dbReference>
<proteinExistence type="predicted"/>